<dbReference type="InterPro" id="IPR050177">
    <property type="entry name" value="Lipid_A_modif_metabolic_enz"/>
</dbReference>
<dbReference type="EMBL" id="PVHK01000253">
    <property type="protein sequence ID" value="PRH38197.1"/>
    <property type="molecule type" value="Genomic_DNA"/>
</dbReference>
<name>A0AA44XV37_BURVI</name>
<dbReference type="SUPFAM" id="SSF51735">
    <property type="entry name" value="NAD(P)-binding Rossmann-fold domains"/>
    <property type="match status" value="1"/>
</dbReference>
<reference evidence="2 3" key="1">
    <citation type="submission" date="2018-03" db="EMBL/GenBank/DDBJ databases">
        <authorList>
            <person name="Nguyen K."/>
            <person name="Fouts D."/>
            <person name="Sutton G."/>
        </authorList>
    </citation>
    <scope>NUCLEOTIDE SEQUENCE [LARGE SCALE GENOMIC DNA]</scope>
    <source>
        <strain evidence="2 3">AU3578</strain>
    </source>
</reference>
<evidence type="ECO:0000313" key="2">
    <source>
        <dbReference type="EMBL" id="PRH38197.1"/>
    </source>
</evidence>
<dbReference type="Gene3D" id="3.40.50.720">
    <property type="entry name" value="NAD(P)-binding Rossmann-like Domain"/>
    <property type="match status" value="1"/>
</dbReference>
<feature type="domain" description="NAD-dependent epimerase/dehydratase" evidence="1">
    <location>
        <begin position="8"/>
        <end position="237"/>
    </location>
</feature>
<dbReference type="InterPro" id="IPR001509">
    <property type="entry name" value="Epimerase_deHydtase"/>
</dbReference>
<comment type="caution">
    <text evidence="2">The sequence shown here is derived from an EMBL/GenBank/DDBJ whole genome shotgun (WGS) entry which is preliminary data.</text>
</comment>
<protein>
    <submittedName>
        <fullName evidence="2">NAD-dependent epimerase</fullName>
    </submittedName>
</protein>
<gene>
    <name evidence="2" type="ORF">C6T65_33345</name>
</gene>
<evidence type="ECO:0000259" key="1">
    <source>
        <dbReference type="Pfam" id="PF01370"/>
    </source>
</evidence>
<accession>A0AA44XV37</accession>
<proteinExistence type="predicted"/>
<organism evidence="2 3">
    <name type="scientific">Burkholderia vietnamiensis</name>
    <dbReference type="NCBI Taxonomy" id="60552"/>
    <lineage>
        <taxon>Bacteria</taxon>
        <taxon>Pseudomonadati</taxon>
        <taxon>Pseudomonadota</taxon>
        <taxon>Betaproteobacteria</taxon>
        <taxon>Burkholderiales</taxon>
        <taxon>Burkholderiaceae</taxon>
        <taxon>Burkholderia</taxon>
        <taxon>Burkholderia cepacia complex</taxon>
    </lineage>
</organism>
<dbReference type="InterPro" id="IPR036291">
    <property type="entry name" value="NAD(P)-bd_dom_sf"/>
</dbReference>
<dbReference type="PANTHER" id="PTHR43245:SF13">
    <property type="entry name" value="UDP-D-APIOSE_UDP-D-XYLOSE SYNTHASE 2"/>
    <property type="match status" value="1"/>
</dbReference>
<evidence type="ECO:0000313" key="3">
    <source>
        <dbReference type="Proteomes" id="UP000237632"/>
    </source>
</evidence>
<dbReference type="Pfam" id="PF01370">
    <property type="entry name" value="Epimerase"/>
    <property type="match status" value="1"/>
</dbReference>
<dbReference type="Proteomes" id="UP000237632">
    <property type="component" value="Unassembled WGS sequence"/>
</dbReference>
<sequence length="308" mass="33942">MERHMRCLVLGGNGFIGSHLVQALLQSGTRVRILDRAGSLRGEELDGVEYLYGDFADPSIVSEALLDVDVVAHLVSTTVPGSASADPISDISGNLIGTVRFLEQMRSSGVNRIVFLSSGGTVYGNTCEEQIREESATDPISSYGTVKLAIEKYLGVYGSQYGIRSTILRVSNPYGHNSRHIGLQGIIPTFFSRLIGKEPIRVWGVGDNVRDYIYISYLSAAILKAIHQDIPGIYNVGSGSGVSIKEIIDIVADVSSIKPEVIYLPERPFDVKRVVLDISRFSRTFDWQPTVPIRDGCRKYWDWLKGQQ</sequence>
<dbReference type="PANTHER" id="PTHR43245">
    <property type="entry name" value="BIFUNCTIONAL POLYMYXIN RESISTANCE PROTEIN ARNA"/>
    <property type="match status" value="1"/>
</dbReference>
<dbReference type="AlphaFoldDB" id="A0AA44XV37"/>